<dbReference type="GO" id="GO:0007059">
    <property type="term" value="P:chromosome segregation"/>
    <property type="evidence" value="ECO:0007669"/>
    <property type="project" value="UniProtKB-KW"/>
</dbReference>
<feature type="compositionally biased region" description="Polar residues" evidence="8">
    <location>
        <begin position="13"/>
        <end position="34"/>
    </location>
</feature>
<dbReference type="EMBL" id="MU007027">
    <property type="protein sequence ID" value="KAF2432223.1"/>
    <property type="molecule type" value="Genomic_DNA"/>
</dbReference>
<accession>A0A9P4NVM6</accession>
<evidence type="ECO:0000313" key="10">
    <source>
        <dbReference type="Proteomes" id="UP000800235"/>
    </source>
</evidence>
<keyword evidence="3" id="KW-0132">Cell division</keyword>
<feature type="region of interest" description="Disordered" evidence="8">
    <location>
        <begin position="218"/>
        <end position="255"/>
    </location>
</feature>
<evidence type="ECO:0008006" key="11">
    <source>
        <dbReference type="Google" id="ProtNLM"/>
    </source>
</evidence>
<dbReference type="InterPro" id="IPR019440">
    <property type="entry name" value="MAU2"/>
</dbReference>
<evidence type="ECO:0000256" key="6">
    <source>
        <dbReference type="ARBA" id="ARBA00023242"/>
    </source>
</evidence>
<keyword evidence="10" id="KW-1185">Reference proteome</keyword>
<keyword evidence="6" id="KW-0539">Nucleus</keyword>
<name>A0A9P4NVM6_9PEZI</name>
<evidence type="ECO:0000256" key="5">
    <source>
        <dbReference type="ARBA" id="ARBA00022829"/>
    </source>
</evidence>
<organism evidence="9 10">
    <name type="scientific">Tothia fuscella</name>
    <dbReference type="NCBI Taxonomy" id="1048955"/>
    <lineage>
        <taxon>Eukaryota</taxon>
        <taxon>Fungi</taxon>
        <taxon>Dikarya</taxon>
        <taxon>Ascomycota</taxon>
        <taxon>Pezizomycotina</taxon>
        <taxon>Dothideomycetes</taxon>
        <taxon>Pleosporomycetidae</taxon>
        <taxon>Venturiales</taxon>
        <taxon>Cylindrosympodiaceae</taxon>
        <taxon>Tothia</taxon>
    </lineage>
</organism>
<evidence type="ECO:0000256" key="2">
    <source>
        <dbReference type="ARBA" id="ARBA00008585"/>
    </source>
</evidence>
<comment type="subcellular location">
    <subcellularLocation>
        <location evidence="1">Nucleus</location>
    </subcellularLocation>
</comment>
<protein>
    <recommendedName>
        <fullName evidence="11">75k gamma secalin</fullName>
    </recommendedName>
</protein>
<feature type="region of interest" description="Disordered" evidence="8">
    <location>
        <begin position="74"/>
        <end position="96"/>
    </location>
</feature>
<dbReference type="Pfam" id="PF10345">
    <property type="entry name" value="Cohesin_load"/>
    <property type="match status" value="1"/>
</dbReference>
<evidence type="ECO:0000256" key="7">
    <source>
        <dbReference type="ARBA" id="ARBA00023306"/>
    </source>
</evidence>
<dbReference type="Proteomes" id="UP000800235">
    <property type="component" value="Unassembled WGS sequence"/>
</dbReference>
<dbReference type="PANTHER" id="PTHR21394">
    <property type="entry name" value="MAU2 CHROMATID COHESION FACTOR HOMOLOG"/>
    <property type="match status" value="1"/>
</dbReference>
<evidence type="ECO:0000313" key="9">
    <source>
        <dbReference type="EMBL" id="KAF2432223.1"/>
    </source>
</evidence>
<evidence type="ECO:0000256" key="4">
    <source>
        <dbReference type="ARBA" id="ARBA00022776"/>
    </source>
</evidence>
<evidence type="ECO:0000256" key="1">
    <source>
        <dbReference type="ARBA" id="ARBA00004123"/>
    </source>
</evidence>
<proteinExistence type="inferred from homology"/>
<evidence type="ECO:0000256" key="3">
    <source>
        <dbReference type="ARBA" id="ARBA00022618"/>
    </source>
</evidence>
<feature type="compositionally biased region" description="Low complexity" evidence="8">
    <location>
        <begin position="1"/>
        <end position="12"/>
    </location>
</feature>
<evidence type="ECO:0000256" key="8">
    <source>
        <dbReference type="SAM" id="MobiDB-lite"/>
    </source>
</evidence>
<dbReference type="OrthoDB" id="5565328at2759"/>
<dbReference type="AlphaFoldDB" id="A0A9P4NVM6"/>
<feature type="region of interest" description="Disordered" evidence="8">
    <location>
        <begin position="1"/>
        <end position="34"/>
    </location>
</feature>
<gene>
    <name evidence="9" type="ORF">EJ08DRAFT_695676</name>
</gene>
<reference evidence="9" key="1">
    <citation type="journal article" date="2020" name="Stud. Mycol.">
        <title>101 Dothideomycetes genomes: a test case for predicting lifestyles and emergence of pathogens.</title>
        <authorList>
            <person name="Haridas S."/>
            <person name="Albert R."/>
            <person name="Binder M."/>
            <person name="Bloem J."/>
            <person name="Labutti K."/>
            <person name="Salamov A."/>
            <person name="Andreopoulos B."/>
            <person name="Baker S."/>
            <person name="Barry K."/>
            <person name="Bills G."/>
            <person name="Bluhm B."/>
            <person name="Cannon C."/>
            <person name="Castanera R."/>
            <person name="Culley D."/>
            <person name="Daum C."/>
            <person name="Ezra D."/>
            <person name="Gonzalez J."/>
            <person name="Henrissat B."/>
            <person name="Kuo A."/>
            <person name="Liang C."/>
            <person name="Lipzen A."/>
            <person name="Lutzoni F."/>
            <person name="Magnuson J."/>
            <person name="Mondo S."/>
            <person name="Nolan M."/>
            <person name="Ohm R."/>
            <person name="Pangilinan J."/>
            <person name="Park H.-J."/>
            <person name="Ramirez L."/>
            <person name="Alfaro M."/>
            <person name="Sun H."/>
            <person name="Tritt A."/>
            <person name="Yoshinaga Y."/>
            <person name="Zwiers L.-H."/>
            <person name="Turgeon B."/>
            <person name="Goodwin S."/>
            <person name="Spatafora J."/>
            <person name="Crous P."/>
            <person name="Grigoriev I."/>
        </authorList>
    </citation>
    <scope>NUCLEOTIDE SEQUENCE</scope>
    <source>
        <strain evidence="9">CBS 130266</strain>
    </source>
</reference>
<feature type="compositionally biased region" description="Polar residues" evidence="8">
    <location>
        <begin position="110"/>
        <end position="129"/>
    </location>
</feature>
<dbReference type="GO" id="GO:0005634">
    <property type="term" value="C:nucleus"/>
    <property type="evidence" value="ECO:0007669"/>
    <property type="project" value="UniProtKB-SubCell"/>
</dbReference>
<sequence>MNNNNNYNYVNYQTPSNTGYANPNGSPIQYGYNPQTEIQPQNAYTVPAQQQRHPQVVNGQQQQYGAYAPTAYSNQNQYQHQPPPPPQQSPSNQNYSHPMVVIPRQRVNSSSIYSPQNSNFQSPAPSSLSQSTTYYTPPQLPPQSLSQPQPQPQSQQRQPSHTSSQHQWQGQLPPQQIRQQQQQQPVNYQPYLTYPSHTSPTMPQRVVKTQAMVEIPASRPQHQAPQRYHSSQSHASRTSSNGSLKKQAPPQPLPLEPQVDYQQLLLALAEEYIEAAYAMGPLVALYRREEEMDQYRQLMATGLACMEAVLKKFRLKPREEGELSLQYASLMFAETESWSHMEGVLSKGITHCERNKLLDLKYSMQHLFVQVVFKTSAKVALKSLDQLIRDVEAYKHTPWIYAFRFLRVTLSLQLTDSTHDISVALQNLRAISALAEGRHKAVYITCATLEAMVHLRSPSADSLEQLQRAIASARTYQLDPSVEHMVQIWTLLDYIDVSCSLMQCLPDQSYTKNNAMQKMMDTVIESPLWNDDGTICVSLNMQATSLTESTNGIFRRSKDGKDSIVFSWLNKRDLYTLGFFMSAVTATLRNTIDDKIEIYITEGLKTLRENFDPANLTLSDVVPQTSSLGVASEHLSWWTKLEWNLHLFLAFWRCNRLEWDIARTHLKALDKEGEGNEQTSRQQWLTYLRGIIEQGSGNLDQALFYFQDPSLALLESLPSRTSDARSDLKLLAALNTLLIIHPHNHPSHYISGPTLTALEPLTIDHPNKSISSAMHLVKSILNPDDFITSRKQSLQTALNCARAVNNSQLLAVSMSVMTDMFFKGVVGDQAQKSTKTARVLAQRAGNGLWGAVAGGMMADTLEDLGSGEQAERVRGEVYAAVEKLPEGVRNTLLRE</sequence>
<feature type="compositionally biased region" description="Low complexity" evidence="8">
    <location>
        <begin position="230"/>
        <end position="248"/>
    </location>
</feature>
<keyword evidence="5" id="KW-0159">Chromosome partition</keyword>
<dbReference type="GO" id="GO:0007064">
    <property type="term" value="P:mitotic sister chromatid cohesion"/>
    <property type="evidence" value="ECO:0007669"/>
    <property type="project" value="InterPro"/>
</dbReference>
<feature type="region of interest" description="Disordered" evidence="8">
    <location>
        <begin position="110"/>
        <end position="184"/>
    </location>
</feature>
<dbReference type="GO" id="GO:0051301">
    <property type="term" value="P:cell division"/>
    <property type="evidence" value="ECO:0007669"/>
    <property type="project" value="UniProtKB-KW"/>
</dbReference>
<keyword evidence="7" id="KW-0131">Cell cycle</keyword>
<feature type="compositionally biased region" description="Low complexity" evidence="8">
    <location>
        <begin position="130"/>
        <end position="184"/>
    </location>
</feature>
<comment type="caution">
    <text evidence="9">The sequence shown here is derived from an EMBL/GenBank/DDBJ whole genome shotgun (WGS) entry which is preliminary data.</text>
</comment>
<comment type="similarity">
    <text evidence="2">Belongs to the SCC4/mau-2 family.</text>
</comment>
<keyword evidence="4" id="KW-0498">Mitosis</keyword>